<evidence type="ECO:0000313" key="2">
    <source>
        <dbReference type="Proteomes" id="UP000646548"/>
    </source>
</evidence>
<organism evidence="1 2">
    <name type="scientific">Oryzias melastigma</name>
    <name type="common">Marine medaka</name>
    <dbReference type="NCBI Taxonomy" id="30732"/>
    <lineage>
        <taxon>Eukaryota</taxon>
        <taxon>Metazoa</taxon>
        <taxon>Chordata</taxon>
        <taxon>Craniata</taxon>
        <taxon>Vertebrata</taxon>
        <taxon>Euteleostomi</taxon>
        <taxon>Actinopterygii</taxon>
        <taxon>Neopterygii</taxon>
        <taxon>Teleostei</taxon>
        <taxon>Neoteleostei</taxon>
        <taxon>Acanthomorphata</taxon>
        <taxon>Ovalentaria</taxon>
        <taxon>Atherinomorphae</taxon>
        <taxon>Beloniformes</taxon>
        <taxon>Adrianichthyidae</taxon>
        <taxon>Oryziinae</taxon>
        <taxon>Oryzias</taxon>
    </lineage>
</organism>
<protein>
    <submittedName>
        <fullName evidence="1">Uncharacterized protein</fullName>
    </submittedName>
</protein>
<dbReference type="AlphaFoldDB" id="A0A834BLM7"/>
<reference evidence="1" key="1">
    <citation type="journal article" name="BMC Genomics">
        <title>Long-read sequencing and de novo genome assembly of marine medaka (Oryzias melastigma).</title>
        <authorList>
            <person name="Liang P."/>
            <person name="Saqib H.S.A."/>
            <person name="Ni X."/>
            <person name="Shen Y."/>
        </authorList>
    </citation>
    <scope>NUCLEOTIDE SEQUENCE</scope>
    <source>
        <strain evidence="1">Bigg-433</strain>
    </source>
</reference>
<name>A0A834BLM7_ORYME</name>
<proteinExistence type="predicted"/>
<dbReference type="Proteomes" id="UP000646548">
    <property type="component" value="Unassembled WGS sequence"/>
</dbReference>
<evidence type="ECO:0000313" key="1">
    <source>
        <dbReference type="EMBL" id="KAF6715618.1"/>
    </source>
</evidence>
<comment type="caution">
    <text evidence="1">The sequence shown here is derived from an EMBL/GenBank/DDBJ whole genome shotgun (WGS) entry which is preliminary data.</text>
</comment>
<dbReference type="EMBL" id="WKFB01001045">
    <property type="protein sequence ID" value="KAF6715618.1"/>
    <property type="molecule type" value="Genomic_DNA"/>
</dbReference>
<gene>
    <name evidence="1" type="ORF">FQA47_007441</name>
</gene>
<accession>A0A834BLM7</accession>
<sequence length="104" mass="11440">MEALQFYVRYAAGCGGAGAGGRKRGGGMQPYAVKEVGVDLFFVHLPIQIDLFLHSWVLNSHYAGRRVTGCRRCLAGRHQEQETLKSSVNAYLPSADLQGRTKSR</sequence>